<sequence>HLGVQKPPLCSEGIQLLCGGMLTPVSSSKLPLMDSASPLQPSNPFNSPFVPNRSSAFTLAWNVFTQRDK</sequence>
<proteinExistence type="predicted"/>
<organism evidence="1 2">
    <name type="scientific">Chaenocephalus aceratus</name>
    <name type="common">Blackfin icefish</name>
    <name type="synonym">Chaenichthys aceratus</name>
    <dbReference type="NCBI Taxonomy" id="36190"/>
    <lineage>
        <taxon>Eukaryota</taxon>
        <taxon>Metazoa</taxon>
        <taxon>Chordata</taxon>
        <taxon>Craniata</taxon>
        <taxon>Vertebrata</taxon>
        <taxon>Euteleostomi</taxon>
        <taxon>Actinopterygii</taxon>
        <taxon>Neopterygii</taxon>
        <taxon>Teleostei</taxon>
        <taxon>Neoteleostei</taxon>
        <taxon>Acanthomorphata</taxon>
        <taxon>Eupercaria</taxon>
        <taxon>Perciformes</taxon>
        <taxon>Notothenioidei</taxon>
        <taxon>Channichthyidae</taxon>
        <taxon>Chaenocephalus</taxon>
    </lineage>
</organism>
<comment type="caution">
    <text evidence="1">The sequence shown here is derived from an EMBL/GenBank/DDBJ whole genome shotgun (WGS) entry which is preliminary data.</text>
</comment>
<keyword evidence="2" id="KW-1185">Reference proteome</keyword>
<protein>
    <submittedName>
        <fullName evidence="1">Uncharacterized protein</fullName>
    </submittedName>
</protein>
<name>A0ACB9VR10_CHAAC</name>
<dbReference type="Proteomes" id="UP001057452">
    <property type="component" value="Chromosome 24"/>
</dbReference>
<gene>
    <name evidence="1" type="ORF">KUCAC02_019977</name>
</gene>
<feature type="non-terminal residue" evidence="1">
    <location>
        <position position="1"/>
    </location>
</feature>
<reference evidence="1" key="1">
    <citation type="submission" date="2022-05" db="EMBL/GenBank/DDBJ databases">
        <title>Chromosome-level genome of Chaenocephalus aceratus.</title>
        <authorList>
            <person name="Park H."/>
        </authorList>
    </citation>
    <scope>NUCLEOTIDE SEQUENCE</scope>
    <source>
        <strain evidence="1">KU_202001</strain>
    </source>
</reference>
<dbReference type="EMBL" id="CM043808">
    <property type="protein sequence ID" value="KAI4802119.1"/>
    <property type="molecule type" value="Genomic_DNA"/>
</dbReference>
<accession>A0ACB9VR10</accession>
<evidence type="ECO:0000313" key="1">
    <source>
        <dbReference type="EMBL" id="KAI4802119.1"/>
    </source>
</evidence>
<evidence type="ECO:0000313" key="2">
    <source>
        <dbReference type="Proteomes" id="UP001057452"/>
    </source>
</evidence>